<comment type="cofactor">
    <cofactor evidence="1">
        <name>FAD</name>
        <dbReference type="ChEBI" id="CHEBI:57692"/>
    </cofactor>
</comment>
<name>A0A1V6MNK4_9ACTN</name>
<comment type="caution">
    <text evidence="7">The sequence shown here is derived from an EMBL/GenBank/DDBJ whole genome shotgun (WGS) entry which is preliminary data.</text>
</comment>
<proteinExistence type="inferred from homology"/>
<reference evidence="8" key="1">
    <citation type="submission" date="2016-11" db="EMBL/GenBank/DDBJ databases">
        <authorList>
            <person name="Schniete J.K."/>
            <person name="Salih T."/>
            <person name="Algora Gallardo L."/>
            <person name="Martinez Fernandez S."/>
            <person name="Herron P.R."/>
        </authorList>
    </citation>
    <scope>NUCLEOTIDE SEQUENCE [LARGE SCALE GENOMIC DNA]</scope>
    <source>
        <strain evidence="8">DSM 41896</strain>
    </source>
</reference>
<dbReference type="PANTHER" id="PTHR43563:SF1">
    <property type="entry name" value="AMINE OXIDASE [FLAVIN-CONTAINING] B"/>
    <property type="match status" value="1"/>
</dbReference>
<evidence type="ECO:0000256" key="2">
    <source>
        <dbReference type="ARBA" id="ARBA00005995"/>
    </source>
</evidence>
<dbReference type="InterPro" id="IPR050703">
    <property type="entry name" value="Flavin_MAO"/>
</dbReference>
<evidence type="ECO:0000256" key="5">
    <source>
        <dbReference type="SAM" id="SignalP"/>
    </source>
</evidence>
<reference evidence="7 8" key="2">
    <citation type="submission" date="2017-02" db="EMBL/GenBank/DDBJ databases">
        <title>Draft genome sequence of Streptomyces phaeoluteigriseus type strain DSM41896.</title>
        <authorList>
            <person name="Salih T.S."/>
            <person name="Algora Gallardo L."/>
            <person name="Melo Santos T."/>
            <person name="Filgueira Martinez S."/>
            <person name="Herron P.R."/>
        </authorList>
    </citation>
    <scope>NUCLEOTIDE SEQUENCE [LARGE SCALE GENOMIC DNA]</scope>
    <source>
        <strain evidence="7 8">DSM 41896</strain>
    </source>
</reference>
<feature type="signal peptide" evidence="5">
    <location>
        <begin position="1"/>
        <end position="40"/>
    </location>
</feature>
<evidence type="ECO:0000259" key="6">
    <source>
        <dbReference type="Pfam" id="PF01593"/>
    </source>
</evidence>
<evidence type="ECO:0000256" key="3">
    <source>
        <dbReference type="ARBA" id="ARBA00023002"/>
    </source>
</evidence>
<evidence type="ECO:0000256" key="4">
    <source>
        <dbReference type="PIRSR" id="PIRSR601613-1"/>
    </source>
</evidence>
<dbReference type="Proteomes" id="UP000184286">
    <property type="component" value="Unassembled WGS sequence"/>
</dbReference>
<comment type="similarity">
    <text evidence="2">Belongs to the flavin monoamine oxidase family.</text>
</comment>
<dbReference type="STRING" id="114686.BM536_026995"/>
<feature type="chain" id="PRO_5012845102" evidence="5">
    <location>
        <begin position="41"/>
        <end position="476"/>
    </location>
</feature>
<dbReference type="InterPro" id="IPR002937">
    <property type="entry name" value="Amino_oxidase"/>
</dbReference>
<dbReference type="RefSeq" id="WP_073493428.1">
    <property type="nucleotide sequence ID" value="NZ_MPOH02000016.1"/>
</dbReference>
<dbReference type="Gene3D" id="1.10.405.10">
    <property type="entry name" value="Guanine Nucleotide Dissociation Inhibitor, domain 1"/>
    <property type="match status" value="1"/>
</dbReference>
<keyword evidence="5" id="KW-0732">Signal</keyword>
<evidence type="ECO:0000313" key="8">
    <source>
        <dbReference type="Proteomes" id="UP000184286"/>
    </source>
</evidence>
<organism evidence="7 8">
    <name type="scientific">Streptomyces phaeoluteigriseus</name>
    <dbReference type="NCBI Taxonomy" id="114686"/>
    <lineage>
        <taxon>Bacteria</taxon>
        <taxon>Bacillati</taxon>
        <taxon>Actinomycetota</taxon>
        <taxon>Actinomycetes</taxon>
        <taxon>Kitasatosporales</taxon>
        <taxon>Streptomycetaceae</taxon>
        <taxon>Streptomyces</taxon>
        <taxon>Streptomyces aurantiacus group</taxon>
    </lineage>
</organism>
<keyword evidence="3" id="KW-0560">Oxidoreductase</keyword>
<protein>
    <submittedName>
        <fullName evidence="7">Amine oxidase</fullName>
    </submittedName>
</protein>
<dbReference type="PRINTS" id="PR00757">
    <property type="entry name" value="AMINEOXDASEF"/>
</dbReference>
<dbReference type="AlphaFoldDB" id="A0A1V6MNK4"/>
<dbReference type="GO" id="GO:0016491">
    <property type="term" value="F:oxidoreductase activity"/>
    <property type="evidence" value="ECO:0007669"/>
    <property type="project" value="UniProtKB-KW"/>
</dbReference>
<dbReference type="SUPFAM" id="SSF51905">
    <property type="entry name" value="FAD/NAD(P)-binding domain"/>
    <property type="match status" value="1"/>
</dbReference>
<feature type="binding site" evidence="4">
    <location>
        <begin position="81"/>
        <end position="82"/>
    </location>
    <ligand>
        <name>FAD</name>
        <dbReference type="ChEBI" id="CHEBI:57692"/>
    </ligand>
</feature>
<evidence type="ECO:0000256" key="1">
    <source>
        <dbReference type="ARBA" id="ARBA00001974"/>
    </source>
</evidence>
<feature type="binding site" evidence="4">
    <location>
        <position position="273"/>
    </location>
    <ligand>
        <name>FAD</name>
        <dbReference type="ChEBI" id="CHEBI:57692"/>
    </ligand>
</feature>
<dbReference type="Pfam" id="PF01593">
    <property type="entry name" value="Amino_oxidase"/>
    <property type="match status" value="1"/>
</dbReference>
<dbReference type="InterPro" id="IPR001613">
    <property type="entry name" value="Flavin_amine_oxidase"/>
</dbReference>
<accession>A0A1V6MNK4</accession>
<dbReference type="InterPro" id="IPR036188">
    <property type="entry name" value="FAD/NAD-bd_sf"/>
</dbReference>
<dbReference type="PROSITE" id="PS51318">
    <property type="entry name" value="TAT"/>
    <property type="match status" value="1"/>
</dbReference>
<evidence type="ECO:0000313" key="7">
    <source>
        <dbReference type="EMBL" id="OQD53882.1"/>
    </source>
</evidence>
<sequence length="476" mass="51318">MTSRETEPARHRRIARRPFLKAAGAAMVVASVGGVGSAQAADRRGAAADESADALIIGAGYAGVTVARELSARGMKPLVLEARKRTGGRIWTDTFSGEQVEIGGGWVGEQQALVQRELTRYGITTSPDIGPERMLLPGDSGLESMTPEEAVGALGPLWAEFYRGSESYFERPYEPLHRRDLLVDVDGLSLADRLRQLSLSPREFHRLNSETSLYSGGPSSIGALTGMSQWFQLAGGNYESFLSMNQKPAGGMISLLRAMLAEARAEVRLQSAVTRITESNGAVTVEVSSGKRYTAPLVVVATPTNVWQDIVFQPGLPPAHATAARQGIGVPHSNKLWLHVRGRTEALFAQTPEGSPISMMLPQQQLADGRLMVAFAGPSLDTSDPLAVQEAVRQFLPGSSLIRYRTMDWGRDRYARGGWGLRRPGQLLNLFPRIEEPHGRILFAGADIARGWHGAYIEGAIESGLRAASQAVALVG</sequence>
<feature type="domain" description="Amine oxidase" evidence="6">
    <location>
        <begin position="62"/>
        <end position="470"/>
    </location>
</feature>
<dbReference type="PANTHER" id="PTHR43563">
    <property type="entry name" value="AMINE OXIDASE"/>
    <property type="match status" value="1"/>
</dbReference>
<gene>
    <name evidence="7" type="ORF">BM536_026995</name>
</gene>
<dbReference type="Gene3D" id="3.90.660.10">
    <property type="match status" value="1"/>
</dbReference>
<dbReference type="InterPro" id="IPR006311">
    <property type="entry name" value="TAT_signal"/>
</dbReference>
<dbReference type="Gene3D" id="3.50.50.60">
    <property type="entry name" value="FAD/NAD(P)-binding domain"/>
    <property type="match status" value="1"/>
</dbReference>
<dbReference type="EMBL" id="MPOH02000016">
    <property type="protein sequence ID" value="OQD53882.1"/>
    <property type="molecule type" value="Genomic_DNA"/>
</dbReference>